<comment type="caution">
    <text evidence="7">The sequence shown here is derived from an EMBL/GenBank/DDBJ whole genome shotgun (WGS) entry which is preliminary data.</text>
</comment>
<feature type="domain" description="AIPP2-like SPOC-like" evidence="6">
    <location>
        <begin position="366"/>
        <end position="445"/>
    </location>
</feature>
<proteinExistence type="predicted"/>
<dbReference type="InterPro" id="IPR013083">
    <property type="entry name" value="Znf_RING/FYVE/PHD"/>
</dbReference>
<dbReference type="InterPro" id="IPR011011">
    <property type="entry name" value="Znf_FYVE_PHD"/>
</dbReference>
<keyword evidence="2" id="KW-0863">Zinc-finger</keyword>
<dbReference type="Gene3D" id="3.30.40.10">
    <property type="entry name" value="Zinc/RING finger domain, C3HC4 (zinc finger)"/>
    <property type="match status" value="1"/>
</dbReference>
<protein>
    <recommendedName>
        <fullName evidence="6">AIPP2-like SPOC-like domain-containing protein</fullName>
    </recommendedName>
</protein>
<sequence length="557" mass="62652">MVDSQMDECCNTCGDIGVAEAIVTCPQCKEIHEHMYCMRIYTEEYPIDWYCTECEPTAEPVSTTSCPWGDLPRESRLINFGIVCQDGIRSSKSRKLSKETRRGSVDWEKKVVTGRAKYIPVKEAIKLSSGAHNTLSPTKVTCHSSPPQLMTGVNLLGRTSIKPQTVPMKFSACQDRAKFASGPSQKLKLKRHGNVEISRRQQQSKELRVQRPLNDIQAAPTHIDEHIQKKRTADVINATKKLSYAPSVSHPVIISGSDGCPDVEPGTSNAENINNGILPDVESRTSNAANMNNSILLDVEPRTTNSVNVNNSILPYVEPRTSNAANVNNNILLDIEPRTSTADNVNNSILPYEYKNSSNPARNAVWMGSFSILNGFKHRTLIDRIQAHPPGIVRRKAYEFSKLMPEVLHFELFQCRELWMNLLQEHHPDGKNIGLYFLPRDSESYGLVAYNDRWNRKYFIWGLFHREKRHDIACQDRALNLFVRPSFDAHDSFDGDNNEVVDMEIDMIGGENVGPTDIVVRREEHGGSSKESTATAALHRNLESLKRGPALDVKREQ</sequence>
<reference evidence="8" key="1">
    <citation type="submission" date="2024-07" db="EMBL/GenBank/DDBJ databases">
        <title>Two chromosome-level genome assemblies of Korean endemic species Abeliophyllum distichum and Forsythia ovata (Oleaceae).</title>
        <authorList>
            <person name="Jang H."/>
        </authorList>
    </citation>
    <scope>NUCLEOTIDE SEQUENCE [LARGE SCALE GENOMIC DNA]</scope>
</reference>
<evidence type="ECO:0000256" key="4">
    <source>
        <dbReference type="ARBA" id="ARBA00023015"/>
    </source>
</evidence>
<dbReference type="InterPro" id="IPR049914">
    <property type="entry name" value="PHD1-3/5-6"/>
</dbReference>
<dbReference type="PANTHER" id="PTHR33304">
    <property type="match status" value="1"/>
</dbReference>
<dbReference type="Pfam" id="PF23121">
    <property type="entry name" value="SPOC_AIPP2"/>
    <property type="match status" value="1"/>
</dbReference>
<evidence type="ECO:0000256" key="3">
    <source>
        <dbReference type="ARBA" id="ARBA00022833"/>
    </source>
</evidence>
<evidence type="ECO:0000313" key="8">
    <source>
        <dbReference type="Proteomes" id="UP001604336"/>
    </source>
</evidence>
<dbReference type="GO" id="GO:0008270">
    <property type="term" value="F:zinc ion binding"/>
    <property type="evidence" value="ECO:0007669"/>
    <property type="project" value="UniProtKB-KW"/>
</dbReference>
<dbReference type="SUPFAM" id="SSF57903">
    <property type="entry name" value="FYVE/PHD zinc finger"/>
    <property type="match status" value="1"/>
</dbReference>
<dbReference type="AlphaFoldDB" id="A0ABD1RXB6"/>
<dbReference type="EMBL" id="JBFOLK010000008">
    <property type="protein sequence ID" value="KAL2493037.1"/>
    <property type="molecule type" value="Genomic_DNA"/>
</dbReference>
<evidence type="ECO:0000313" key="7">
    <source>
        <dbReference type="EMBL" id="KAL2493037.1"/>
    </source>
</evidence>
<dbReference type="PANTHER" id="PTHR33304:SF36">
    <property type="entry name" value="GB|AAF26970.1-RELATED"/>
    <property type="match status" value="1"/>
</dbReference>
<keyword evidence="5" id="KW-0804">Transcription</keyword>
<organism evidence="7 8">
    <name type="scientific">Abeliophyllum distichum</name>
    <dbReference type="NCBI Taxonomy" id="126358"/>
    <lineage>
        <taxon>Eukaryota</taxon>
        <taxon>Viridiplantae</taxon>
        <taxon>Streptophyta</taxon>
        <taxon>Embryophyta</taxon>
        <taxon>Tracheophyta</taxon>
        <taxon>Spermatophyta</taxon>
        <taxon>Magnoliopsida</taxon>
        <taxon>eudicotyledons</taxon>
        <taxon>Gunneridae</taxon>
        <taxon>Pentapetalae</taxon>
        <taxon>asterids</taxon>
        <taxon>lamiids</taxon>
        <taxon>Lamiales</taxon>
        <taxon>Oleaceae</taxon>
        <taxon>Forsythieae</taxon>
        <taxon>Abeliophyllum</taxon>
    </lineage>
</organism>
<evidence type="ECO:0000259" key="6">
    <source>
        <dbReference type="Pfam" id="PF23121"/>
    </source>
</evidence>
<gene>
    <name evidence="7" type="ORF">Adt_28665</name>
</gene>
<name>A0ABD1RXB6_9LAMI</name>
<evidence type="ECO:0000256" key="2">
    <source>
        <dbReference type="ARBA" id="ARBA00022771"/>
    </source>
</evidence>
<dbReference type="Proteomes" id="UP001604336">
    <property type="component" value="Unassembled WGS sequence"/>
</dbReference>
<keyword evidence="3" id="KW-0862">Zinc</keyword>
<evidence type="ECO:0000256" key="5">
    <source>
        <dbReference type="ARBA" id="ARBA00023163"/>
    </source>
</evidence>
<accession>A0ABD1RXB6</accession>
<keyword evidence="4" id="KW-0805">Transcription regulation</keyword>
<keyword evidence="1" id="KW-0479">Metal-binding</keyword>
<dbReference type="InterPro" id="IPR056280">
    <property type="entry name" value="AIPP2-like_SPOC"/>
</dbReference>
<keyword evidence="8" id="KW-1185">Reference proteome</keyword>
<evidence type="ECO:0000256" key="1">
    <source>
        <dbReference type="ARBA" id="ARBA00022723"/>
    </source>
</evidence>